<dbReference type="SUPFAM" id="SSF46785">
    <property type="entry name" value="Winged helix' DNA-binding domain"/>
    <property type="match status" value="1"/>
</dbReference>
<reference evidence="1" key="1">
    <citation type="submission" date="2020-08" db="EMBL/GenBank/DDBJ databases">
        <title>Genome public.</title>
        <authorList>
            <person name="Liu C."/>
            <person name="Sun Q."/>
        </authorList>
    </citation>
    <scope>NUCLEOTIDE SEQUENCE</scope>
    <source>
        <strain evidence="1">BX22</strain>
    </source>
</reference>
<dbReference type="RefSeq" id="WP_186868973.1">
    <property type="nucleotide sequence ID" value="NZ_JACOOL010000003.1"/>
</dbReference>
<sequence>MKYSKATNYALHTMVYLMLADKGEAVGVEQLAKIQKLSPTYLSKILTKLVKAGLIESSPGAKGGYRIVKHSRDISFLNVIHAIEGKTTLFSCSQEHNDISNENCLIEKVMIEAEEKMAKELDQKYIVDIARQIEASHLIMEE</sequence>
<dbReference type="PANTHER" id="PTHR33221">
    <property type="entry name" value="WINGED HELIX-TURN-HELIX TRANSCRIPTIONAL REGULATOR, RRF2 FAMILY"/>
    <property type="match status" value="1"/>
</dbReference>
<dbReference type="InterPro" id="IPR036390">
    <property type="entry name" value="WH_DNA-bd_sf"/>
</dbReference>
<dbReference type="Pfam" id="PF02082">
    <property type="entry name" value="Rrf2"/>
    <property type="match status" value="1"/>
</dbReference>
<dbReference type="InterPro" id="IPR000944">
    <property type="entry name" value="Tscrpt_reg_Rrf2"/>
</dbReference>
<dbReference type="InterPro" id="IPR030489">
    <property type="entry name" value="TR_Rrf2-type_CS"/>
</dbReference>
<comment type="caution">
    <text evidence="1">The sequence shown here is derived from an EMBL/GenBank/DDBJ whole genome shotgun (WGS) entry which is preliminary data.</text>
</comment>
<evidence type="ECO:0000313" key="2">
    <source>
        <dbReference type="Proteomes" id="UP000637359"/>
    </source>
</evidence>
<keyword evidence="2" id="KW-1185">Reference proteome</keyword>
<dbReference type="Proteomes" id="UP000637359">
    <property type="component" value="Unassembled WGS sequence"/>
</dbReference>
<evidence type="ECO:0000313" key="1">
    <source>
        <dbReference type="EMBL" id="MBC5636258.1"/>
    </source>
</evidence>
<organism evidence="1 2">
    <name type="scientific">Ornithinibacillus hominis</name>
    <dbReference type="NCBI Taxonomy" id="2763055"/>
    <lineage>
        <taxon>Bacteria</taxon>
        <taxon>Bacillati</taxon>
        <taxon>Bacillota</taxon>
        <taxon>Bacilli</taxon>
        <taxon>Bacillales</taxon>
        <taxon>Bacillaceae</taxon>
        <taxon>Ornithinibacillus</taxon>
    </lineage>
</organism>
<dbReference type="NCBIfam" id="TIGR00738">
    <property type="entry name" value="rrf2_super"/>
    <property type="match status" value="1"/>
</dbReference>
<gene>
    <name evidence="1" type="ORF">H8S33_05370</name>
</gene>
<dbReference type="PANTHER" id="PTHR33221:SF9">
    <property type="entry name" value="RRF2 FAMILY PROTEIN"/>
    <property type="match status" value="1"/>
</dbReference>
<dbReference type="InterPro" id="IPR036388">
    <property type="entry name" value="WH-like_DNA-bd_sf"/>
</dbReference>
<dbReference type="Gene3D" id="1.10.10.10">
    <property type="entry name" value="Winged helix-like DNA-binding domain superfamily/Winged helix DNA-binding domain"/>
    <property type="match status" value="1"/>
</dbReference>
<accession>A0A923L4C5</accession>
<dbReference type="AlphaFoldDB" id="A0A923L4C5"/>
<proteinExistence type="predicted"/>
<name>A0A923L4C5_9BACI</name>
<dbReference type="GO" id="GO:0003700">
    <property type="term" value="F:DNA-binding transcription factor activity"/>
    <property type="evidence" value="ECO:0007669"/>
    <property type="project" value="TreeGrafter"/>
</dbReference>
<dbReference type="PROSITE" id="PS01332">
    <property type="entry name" value="HTH_RRF2_1"/>
    <property type="match status" value="1"/>
</dbReference>
<protein>
    <submittedName>
        <fullName evidence="1">Rrf2 family transcriptional regulator</fullName>
    </submittedName>
</protein>
<dbReference type="GO" id="GO:0005829">
    <property type="term" value="C:cytosol"/>
    <property type="evidence" value="ECO:0007669"/>
    <property type="project" value="TreeGrafter"/>
</dbReference>
<dbReference type="PROSITE" id="PS51197">
    <property type="entry name" value="HTH_RRF2_2"/>
    <property type="match status" value="1"/>
</dbReference>
<dbReference type="EMBL" id="JACOOL010000003">
    <property type="protein sequence ID" value="MBC5636258.1"/>
    <property type="molecule type" value="Genomic_DNA"/>
</dbReference>